<organism evidence="1 2">
    <name type="scientific">Eragrostis curvula</name>
    <name type="common">weeping love grass</name>
    <dbReference type="NCBI Taxonomy" id="38414"/>
    <lineage>
        <taxon>Eukaryota</taxon>
        <taxon>Viridiplantae</taxon>
        <taxon>Streptophyta</taxon>
        <taxon>Embryophyta</taxon>
        <taxon>Tracheophyta</taxon>
        <taxon>Spermatophyta</taxon>
        <taxon>Magnoliopsida</taxon>
        <taxon>Liliopsida</taxon>
        <taxon>Poales</taxon>
        <taxon>Poaceae</taxon>
        <taxon>PACMAD clade</taxon>
        <taxon>Chloridoideae</taxon>
        <taxon>Eragrostideae</taxon>
        <taxon>Eragrostidinae</taxon>
        <taxon>Eragrostis</taxon>
    </lineage>
</organism>
<sequence>MAPIAPQDNACRRAIGNVLLRGKAANEIAETPVKTAMGAAAAAACPGFGALINFRDPYGDYNGCMIRLP</sequence>
<evidence type="ECO:0000313" key="2">
    <source>
        <dbReference type="Proteomes" id="UP000324897"/>
    </source>
</evidence>
<evidence type="ECO:0000313" key="1">
    <source>
        <dbReference type="EMBL" id="TVU29434.1"/>
    </source>
</evidence>
<dbReference type="AlphaFoldDB" id="A0A5J9V1P1"/>
<protein>
    <submittedName>
        <fullName evidence="1">Uncharacterized protein</fullName>
    </submittedName>
</protein>
<feature type="non-terminal residue" evidence="1">
    <location>
        <position position="1"/>
    </location>
</feature>
<dbReference type="EMBL" id="RWGY01000011">
    <property type="protein sequence ID" value="TVU29434.1"/>
    <property type="molecule type" value="Genomic_DNA"/>
</dbReference>
<name>A0A5J9V1P1_9POAL</name>
<keyword evidence="2" id="KW-1185">Reference proteome</keyword>
<gene>
    <name evidence="1" type="ORF">EJB05_20999</name>
</gene>
<accession>A0A5J9V1P1</accession>
<reference evidence="1 2" key="1">
    <citation type="journal article" date="2019" name="Sci. Rep.">
        <title>A high-quality genome of Eragrostis curvula grass provides insights into Poaceae evolution and supports new strategies to enhance forage quality.</title>
        <authorList>
            <person name="Carballo J."/>
            <person name="Santos B.A.C.M."/>
            <person name="Zappacosta D."/>
            <person name="Garbus I."/>
            <person name="Selva J.P."/>
            <person name="Gallo C.A."/>
            <person name="Diaz A."/>
            <person name="Albertini E."/>
            <person name="Caccamo M."/>
            <person name="Echenique V."/>
        </authorList>
    </citation>
    <scope>NUCLEOTIDE SEQUENCE [LARGE SCALE GENOMIC DNA]</scope>
    <source>
        <strain evidence="2">cv. Victoria</strain>
        <tissue evidence="1">Leaf</tissue>
    </source>
</reference>
<dbReference type="Proteomes" id="UP000324897">
    <property type="component" value="Chromosome 1"/>
</dbReference>
<proteinExistence type="predicted"/>
<comment type="caution">
    <text evidence="1">The sequence shown here is derived from an EMBL/GenBank/DDBJ whole genome shotgun (WGS) entry which is preliminary data.</text>
</comment>
<dbReference type="Gramene" id="TVU29434">
    <property type="protein sequence ID" value="TVU29434"/>
    <property type="gene ID" value="EJB05_20999"/>
</dbReference>